<dbReference type="PANTHER" id="PTHR30399">
    <property type="entry name" value="UNCHARACTERIZED PROTEIN YGJP"/>
    <property type="match status" value="1"/>
</dbReference>
<dbReference type="PANTHER" id="PTHR30399:SF1">
    <property type="entry name" value="UTP PYROPHOSPHATASE"/>
    <property type="match status" value="1"/>
</dbReference>
<gene>
    <name evidence="2" type="ORF">A2537_02200</name>
</gene>
<accession>A0A1F6P0D7</accession>
<dbReference type="CDD" id="cd07344">
    <property type="entry name" value="M48_yhfN_like"/>
    <property type="match status" value="1"/>
</dbReference>
<feature type="domain" description="YgjP-like metallopeptidase" evidence="1">
    <location>
        <begin position="87"/>
        <end position="183"/>
    </location>
</feature>
<reference evidence="2 3" key="1">
    <citation type="journal article" date="2016" name="Nat. Commun.">
        <title>Thousands of microbial genomes shed light on interconnected biogeochemical processes in an aquifer system.</title>
        <authorList>
            <person name="Anantharaman K."/>
            <person name="Brown C.T."/>
            <person name="Hug L.A."/>
            <person name="Sharon I."/>
            <person name="Castelle C.J."/>
            <person name="Probst A.J."/>
            <person name="Thomas B.C."/>
            <person name="Singh A."/>
            <person name="Wilkins M.J."/>
            <person name="Karaoz U."/>
            <person name="Brodie E.L."/>
            <person name="Williams K.H."/>
            <person name="Hubbard S.S."/>
            <person name="Banfield J.F."/>
        </authorList>
    </citation>
    <scope>NUCLEOTIDE SEQUENCE [LARGE SCALE GENOMIC DNA]</scope>
</reference>
<protein>
    <recommendedName>
        <fullName evidence="1">YgjP-like metallopeptidase domain-containing protein</fullName>
    </recommendedName>
</protein>
<dbReference type="EMBL" id="MFRC01000036">
    <property type="protein sequence ID" value="OGH89591.1"/>
    <property type="molecule type" value="Genomic_DNA"/>
</dbReference>
<dbReference type="InterPro" id="IPR053136">
    <property type="entry name" value="UTP_pyrophosphatase-like"/>
</dbReference>
<organism evidence="2 3">
    <name type="scientific">Candidatus Magasanikbacteria bacterium RIFOXYD2_FULL_36_9</name>
    <dbReference type="NCBI Taxonomy" id="1798707"/>
    <lineage>
        <taxon>Bacteria</taxon>
        <taxon>Candidatus Magasanikiibacteriota</taxon>
    </lineage>
</organism>
<dbReference type="Proteomes" id="UP000178490">
    <property type="component" value="Unassembled WGS sequence"/>
</dbReference>
<comment type="caution">
    <text evidence="2">The sequence shown here is derived from an EMBL/GenBank/DDBJ whole genome shotgun (WGS) entry which is preliminary data.</text>
</comment>
<proteinExistence type="predicted"/>
<dbReference type="AlphaFoldDB" id="A0A1F6P0D7"/>
<name>A0A1F6P0D7_9BACT</name>
<dbReference type="Gene3D" id="3.30.2010.10">
    <property type="entry name" value="Metalloproteases ('zincins'), catalytic domain"/>
    <property type="match status" value="1"/>
</dbReference>
<evidence type="ECO:0000313" key="2">
    <source>
        <dbReference type="EMBL" id="OGH89591.1"/>
    </source>
</evidence>
<dbReference type="Pfam" id="PF01863">
    <property type="entry name" value="YgjP-like"/>
    <property type="match status" value="1"/>
</dbReference>
<evidence type="ECO:0000259" key="1">
    <source>
        <dbReference type="Pfam" id="PF01863"/>
    </source>
</evidence>
<evidence type="ECO:0000313" key="3">
    <source>
        <dbReference type="Proteomes" id="UP000178490"/>
    </source>
</evidence>
<dbReference type="InterPro" id="IPR002725">
    <property type="entry name" value="YgjP-like_metallopeptidase"/>
</dbReference>
<sequence>MKKIINLKGLELEYQHRRLSRSRRVRLAISTGGKVNITTPIFFSESKIKDFLLLHADWILEKIAHFKDKQTKSVFPTGHKDFILNKSKALWLVREKIALLNNIYGFRYNKVAVKNTSSRWGSCAKSGNLNFNYKLIYLPDELATYVVAHELSHLQEMNHGIKFWQLVAKTTPNWKVLRKELKNIF</sequence>